<keyword evidence="10" id="KW-1185">Reference proteome</keyword>
<dbReference type="EMBL" id="LKBG01000293">
    <property type="protein sequence ID" value="KQB33500.1"/>
    <property type="molecule type" value="Genomic_DNA"/>
</dbReference>
<dbReference type="InterPro" id="IPR023753">
    <property type="entry name" value="FAD/NAD-binding_dom"/>
</dbReference>
<gene>
    <name evidence="9" type="ORF">AOG54_06955</name>
</gene>
<evidence type="ECO:0000256" key="4">
    <source>
        <dbReference type="ARBA" id="ARBA00022827"/>
    </source>
</evidence>
<dbReference type="InterPro" id="IPR036188">
    <property type="entry name" value="FAD/NAD-bd_sf"/>
</dbReference>
<keyword evidence="5" id="KW-0560">Oxidoreductase</keyword>
<evidence type="ECO:0000256" key="5">
    <source>
        <dbReference type="ARBA" id="ARBA00023002"/>
    </source>
</evidence>
<dbReference type="SUPFAM" id="SSF51905">
    <property type="entry name" value="FAD/NAD(P)-binding domain"/>
    <property type="match status" value="1"/>
</dbReference>
<comment type="similarity">
    <text evidence="1">Belongs to the NADH dehydrogenase family.</text>
</comment>
<sequence>MGNGIYILGMGLSGIYAKMANKSAISIDKSRFIDIPTRYIYILNGYENDYARKERRVDILDDIKNVDFKNREIKGLNKTYTYDKLIIALGHSQAYENIDGYENMIKLETFKDADLLKNRLENSNNVVIIGGGYLGVELAGIIKGKKINLINSGKHLLNGININASNYIKNKLENMGVNIIMNERVMHVTTDRVITNNSEILADTVIYAGGITGNKIIKTFDIKQENSRIIVNNKLRSVEYDDVYACGDSMKIMNLNVPLTAFMARKSGEISMKNAMGNDLEFKYTASGNIINIGGELLLIKSNKFQKNGVIKIIKNYVNKKTDKTIKKLNNN</sequence>
<dbReference type="PRINTS" id="PR00368">
    <property type="entry name" value="FADPNR"/>
</dbReference>
<organism evidence="9 10">
    <name type="scientific">Acidiplasma aeolicum</name>
    <dbReference type="NCBI Taxonomy" id="507754"/>
    <lineage>
        <taxon>Archaea</taxon>
        <taxon>Methanobacteriati</taxon>
        <taxon>Thermoplasmatota</taxon>
        <taxon>Thermoplasmata</taxon>
        <taxon>Thermoplasmatales</taxon>
        <taxon>Ferroplasmaceae</taxon>
        <taxon>Acidiplasma</taxon>
    </lineage>
</organism>
<proteinExistence type="inferred from homology"/>
<keyword evidence="4" id="KW-0274">FAD</keyword>
<protein>
    <recommendedName>
        <fullName evidence="2">NADH:ubiquinone reductase (non-electrogenic)</fullName>
        <ecNumber evidence="2">1.6.5.9</ecNumber>
    </recommendedName>
</protein>
<dbReference type="OrthoDB" id="38899at2157"/>
<evidence type="ECO:0000313" key="9">
    <source>
        <dbReference type="EMBL" id="KQB33500.1"/>
    </source>
</evidence>
<name>A0A0N8VKE5_9ARCH</name>
<evidence type="ECO:0000256" key="2">
    <source>
        <dbReference type="ARBA" id="ARBA00012637"/>
    </source>
</evidence>
<dbReference type="Gene3D" id="3.50.50.100">
    <property type="match status" value="1"/>
</dbReference>
<keyword evidence="3" id="KW-0285">Flavoprotein</keyword>
<dbReference type="GO" id="GO:0050136">
    <property type="term" value="F:NADH dehydrogenase (quinone) (non-electrogenic) activity"/>
    <property type="evidence" value="ECO:0007669"/>
    <property type="project" value="UniProtKB-EC"/>
</dbReference>
<dbReference type="PANTHER" id="PTHR43706">
    <property type="entry name" value="NADH DEHYDROGENASE"/>
    <property type="match status" value="1"/>
</dbReference>
<dbReference type="PANTHER" id="PTHR43706:SF47">
    <property type="entry name" value="EXTERNAL NADH-UBIQUINONE OXIDOREDUCTASE 1, MITOCHONDRIAL-RELATED"/>
    <property type="match status" value="1"/>
</dbReference>
<keyword evidence="6" id="KW-0520">NAD</keyword>
<comment type="caution">
    <text evidence="9">The sequence shown here is derived from an EMBL/GenBank/DDBJ whole genome shotgun (WGS) entry which is preliminary data.</text>
</comment>
<comment type="catalytic activity">
    <reaction evidence="7">
        <text>a quinone + NADH + H(+) = a quinol + NAD(+)</text>
        <dbReference type="Rhea" id="RHEA:46160"/>
        <dbReference type="ChEBI" id="CHEBI:15378"/>
        <dbReference type="ChEBI" id="CHEBI:24646"/>
        <dbReference type="ChEBI" id="CHEBI:57540"/>
        <dbReference type="ChEBI" id="CHEBI:57945"/>
        <dbReference type="ChEBI" id="CHEBI:132124"/>
        <dbReference type="EC" id="1.6.5.9"/>
    </reaction>
</comment>
<feature type="domain" description="FAD/NAD(P)-binding" evidence="8">
    <location>
        <begin position="55"/>
        <end position="253"/>
    </location>
</feature>
<dbReference type="Pfam" id="PF07992">
    <property type="entry name" value="Pyr_redox_2"/>
    <property type="match status" value="1"/>
</dbReference>
<dbReference type="EC" id="1.6.5.9" evidence="2"/>
<evidence type="ECO:0000256" key="7">
    <source>
        <dbReference type="ARBA" id="ARBA00047599"/>
    </source>
</evidence>
<dbReference type="SUPFAM" id="SSF51971">
    <property type="entry name" value="Nucleotide-binding domain"/>
    <property type="match status" value="1"/>
</dbReference>
<dbReference type="RefSeq" id="WP_055032650.1">
    <property type="nucleotide sequence ID" value="NZ_LKBG01000293.1"/>
</dbReference>
<reference evidence="9 10" key="1">
    <citation type="submission" date="2015-09" db="EMBL/GenBank/DDBJ databases">
        <title>Heavy metals and arsenic resistance mechanisms in polyextremophilic archaea of the family Ferroplasmaceae.</title>
        <authorList>
            <person name="Bulaev A.G."/>
            <person name="Kanygina A.V."/>
        </authorList>
    </citation>
    <scope>NUCLEOTIDE SEQUENCE [LARGE SCALE GENOMIC DNA]</scope>
    <source>
        <strain evidence="9 10">VT</strain>
    </source>
</reference>
<dbReference type="Proteomes" id="UP000050320">
    <property type="component" value="Unassembled WGS sequence"/>
</dbReference>
<evidence type="ECO:0000256" key="6">
    <source>
        <dbReference type="ARBA" id="ARBA00023027"/>
    </source>
</evidence>
<evidence type="ECO:0000256" key="1">
    <source>
        <dbReference type="ARBA" id="ARBA00005272"/>
    </source>
</evidence>
<accession>A0A0N8VKE5</accession>
<evidence type="ECO:0000256" key="3">
    <source>
        <dbReference type="ARBA" id="ARBA00022630"/>
    </source>
</evidence>
<evidence type="ECO:0000313" key="10">
    <source>
        <dbReference type="Proteomes" id="UP000050320"/>
    </source>
</evidence>
<evidence type="ECO:0000259" key="8">
    <source>
        <dbReference type="Pfam" id="PF07992"/>
    </source>
</evidence>
<dbReference type="AlphaFoldDB" id="A0A0N8VKE5"/>
<dbReference type="InterPro" id="IPR045024">
    <property type="entry name" value="NDH-2"/>
</dbReference>